<name>A0A9D4UKI6_ADICA</name>
<feature type="domain" description="SET" evidence="4">
    <location>
        <begin position="43"/>
        <end position="307"/>
    </location>
</feature>
<evidence type="ECO:0000313" key="6">
    <source>
        <dbReference type="Proteomes" id="UP000886520"/>
    </source>
</evidence>
<accession>A0A9D4UKI6</accession>
<dbReference type="Gene3D" id="3.90.1410.10">
    <property type="entry name" value="set domain protein methyltransferase, domain 1"/>
    <property type="match status" value="1"/>
</dbReference>
<dbReference type="PANTHER" id="PTHR13271">
    <property type="entry name" value="UNCHARACTERIZED PUTATIVE METHYLTRANSFERASE"/>
    <property type="match status" value="1"/>
</dbReference>
<dbReference type="GO" id="GO:0032259">
    <property type="term" value="P:methylation"/>
    <property type="evidence" value="ECO:0007669"/>
    <property type="project" value="UniProtKB-KW"/>
</dbReference>
<dbReference type="OrthoDB" id="441812at2759"/>
<dbReference type="PROSITE" id="PS50280">
    <property type="entry name" value="SET"/>
    <property type="match status" value="1"/>
</dbReference>
<dbReference type="SUPFAM" id="SSF81822">
    <property type="entry name" value="RuBisCo LSMT C-terminal, substrate-binding domain"/>
    <property type="match status" value="1"/>
</dbReference>
<proteinExistence type="predicted"/>
<evidence type="ECO:0000256" key="3">
    <source>
        <dbReference type="ARBA" id="ARBA00022691"/>
    </source>
</evidence>
<dbReference type="InterPro" id="IPR046341">
    <property type="entry name" value="SET_dom_sf"/>
</dbReference>
<evidence type="ECO:0000256" key="2">
    <source>
        <dbReference type="ARBA" id="ARBA00022679"/>
    </source>
</evidence>
<protein>
    <recommendedName>
        <fullName evidence="4">SET domain-containing protein</fullName>
    </recommendedName>
</protein>
<sequence>MPLLNATRECRQATGMDEAELLTWALSNGITDTPSATTPYIGHSLTIATFPQAGGRGLAATRDLKEGELILMVPQIALLNVDSFNEDTHLKTALQLLPHLSSFQILVALLLREVGKGPLSRWFVYLKTLPRSYHTFAQFSKFQIQALQAEDAVWTAEHAVSTAHNEWMETKPFLENLGLKGRFVTFKAWQWACSTVSSRTLHVSWSSAGTLCPVGDLFNYAPPGDIDVEGIKATSYCNLSDTHVENLSLVEERGMVEGSELDLYEAGGDLHFTDRLTDGGYDMNSCSYCFYAREDYKKGDQVLLCYGLYTNLELLEHYGFILPCNPNDKVFVRLENFSGFTSTLLSEQLAGSIKHGSMHIEVDGRPSFQLLALLRLYFAPGDVRHHKGHLALSGQQLSIENDLIVYQQLKETCSTLLKRFPSTMLMDSA</sequence>
<comment type="caution">
    <text evidence="5">The sequence shown here is derived from an EMBL/GenBank/DDBJ whole genome shotgun (WGS) entry which is preliminary data.</text>
</comment>
<dbReference type="CDD" id="cd10527">
    <property type="entry name" value="SET_LSMT"/>
    <property type="match status" value="1"/>
</dbReference>
<dbReference type="InterPro" id="IPR036464">
    <property type="entry name" value="Rubisco_LSMT_subst-bd_sf"/>
</dbReference>
<organism evidence="5 6">
    <name type="scientific">Adiantum capillus-veneris</name>
    <name type="common">Maidenhair fern</name>
    <dbReference type="NCBI Taxonomy" id="13818"/>
    <lineage>
        <taxon>Eukaryota</taxon>
        <taxon>Viridiplantae</taxon>
        <taxon>Streptophyta</taxon>
        <taxon>Embryophyta</taxon>
        <taxon>Tracheophyta</taxon>
        <taxon>Polypodiopsida</taxon>
        <taxon>Polypodiidae</taxon>
        <taxon>Polypodiales</taxon>
        <taxon>Pteridineae</taxon>
        <taxon>Pteridaceae</taxon>
        <taxon>Vittarioideae</taxon>
        <taxon>Adiantum</taxon>
    </lineage>
</organism>
<evidence type="ECO:0000259" key="4">
    <source>
        <dbReference type="PROSITE" id="PS50280"/>
    </source>
</evidence>
<keyword evidence="2" id="KW-0808">Transferase</keyword>
<dbReference type="Proteomes" id="UP000886520">
    <property type="component" value="Chromosome 15"/>
</dbReference>
<dbReference type="InterPro" id="IPR050600">
    <property type="entry name" value="SETD3_SETD6_MTase"/>
</dbReference>
<feature type="non-terminal residue" evidence="5">
    <location>
        <position position="1"/>
    </location>
</feature>
<keyword evidence="3" id="KW-0949">S-adenosyl-L-methionine</keyword>
<dbReference type="InterPro" id="IPR001214">
    <property type="entry name" value="SET_dom"/>
</dbReference>
<gene>
    <name evidence="5" type="ORF">GOP47_0015871</name>
</gene>
<evidence type="ECO:0000313" key="5">
    <source>
        <dbReference type="EMBL" id="KAI5069570.1"/>
    </source>
</evidence>
<dbReference type="AlphaFoldDB" id="A0A9D4UKI6"/>
<dbReference type="EMBL" id="JABFUD020000015">
    <property type="protein sequence ID" value="KAI5069570.1"/>
    <property type="molecule type" value="Genomic_DNA"/>
</dbReference>
<reference evidence="5" key="1">
    <citation type="submission" date="2021-01" db="EMBL/GenBank/DDBJ databases">
        <title>Adiantum capillus-veneris genome.</title>
        <authorList>
            <person name="Fang Y."/>
            <person name="Liao Q."/>
        </authorList>
    </citation>
    <scope>NUCLEOTIDE SEQUENCE</scope>
    <source>
        <strain evidence="5">H3</strain>
        <tissue evidence="5">Leaf</tissue>
    </source>
</reference>
<keyword evidence="1" id="KW-0489">Methyltransferase</keyword>
<dbReference type="PANTHER" id="PTHR13271:SF91">
    <property type="entry name" value="PROTEIN SET DOMAIN GROUP 40"/>
    <property type="match status" value="1"/>
</dbReference>
<keyword evidence="6" id="KW-1185">Reference proteome</keyword>
<evidence type="ECO:0000256" key="1">
    <source>
        <dbReference type="ARBA" id="ARBA00022603"/>
    </source>
</evidence>
<dbReference type="SUPFAM" id="SSF82199">
    <property type="entry name" value="SET domain"/>
    <property type="match status" value="2"/>
</dbReference>
<dbReference type="GO" id="GO:0016279">
    <property type="term" value="F:protein-lysine N-methyltransferase activity"/>
    <property type="evidence" value="ECO:0007669"/>
    <property type="project" value="TreeGrafter"/>
</dbReference>